<dbReference type="EMBL" id="RNRV01000005">
    <property type="protein sequence ID" value="MHO03591.1"/>
    <property type="molecule type" value="Genomic_DNA"/>
</dbReference>
<protein>
    <recommendedName>
        <fullName evidence="2">Chromosome partitioning protein ParB</fullName>
    </recommendedName>
</protein>
<reference evidence="1" key="1">
    <citation type="submission" date="2018-10" db="EMBL/GenBank/DDBJ databases">
        <authorList>
            <consortium name="NARMS: The National Antimicrobial Resistance Monitoring System"/>
        </authorList>
    </citation>
    <scope>NUCLEOTIDE SEQUENCE [LARGE SCALE GENOMIC DNA]</scope>
    <source>
        <strain evidence="1">CVM N17EC0388</strain>
    </source>
</reference>
<dbReference type="AlphaFoldDB" id="A0A3L0WYB4"/>
<sequence>MPAQPGITDDDLIVSIRAQYHFRDSPEGLLAWDVRRLVRLSQGLPVQAVPLVQIAELDTDHWYGHGVARPTVRSIAEHCQLIASASLAYPIILDSAGRVMDGMHRVCKALIEGHTHIDAVQFAQDPAPDHAGCDPADLPYDD</sequence>
<evidence type="ECO:0000313" key="1">
    <source>
        <dbReference type="EMBL" id="MHO03591.1"/>
    </source>
</evidence>
<comment type="caution">
    <text evidence="1">The sequence shown here is derived from an EMBL/GenBank/DDBJ whole genome shotgun (WGS) entry which is preliminary data.</text>
</comment>
<evidence type="ECO:0008006" key="2">
    <source>
        <dbReference type="Google" id="ProtNLM"/>
    </source>
</evidence>
<organism evidence="1">
    <name type="scientific">Escherichia coli</name>
    <dbReference type="NCBI Taxonomy" id="562"/>
    <lineage>
        <taxon>Bacteria</taxon>
        <taxon>Pseudomonadati</taxon>
        <taxon>Pseudomonadota</taxon>
        <taxon>Gammaproteobacteria</taxon>
        <taxon>Enterobacterales</taxon>
        <taxon>Enterobacteriaceae</taxon>
        <taxon>Escherichia</taxon>
    </lineage>
</organism>
<name>A0A3L0WYB4_ECOLX</name>
<proteinExistence type="predicted"/>
<gene>
    <name evidence="1" type="ORF">D9F05_04265</name>
</gene>
<accession>A0A3L0WYB4</accession>